<comment type="caution">
    <text evidence="1">The sequence shown here is derived from an EMBL/GenBank/DDBJ whole genome shotgun (WGS) entry which is preliminary data.</text>
</comment>
<dbReference type="Proteomes" id="UP000886335">
    <property type="component" value="Unassembled WGS sequence"/>
</dbReference>
<gene>
    <name evidence="1" type="ORF">ENN50_04040</name>
</gene>
<dbReference type="Pfam" id="PF10670">
    <property type="entry name" value="DUF4198"/>
    <property type="match status" value="1"/>
</dbReference>
<organism evidence="1">
    <name type="scientific">Prosthecochloris aestuarii</name>
    <dbReference type="NCBI Taxonomy" id="1102"/>
    <lineage>
        <taxon>Bacteria</taxon>
        <taxon>Pseudomonadati</taxon>
        <taxon>Chlorobiota</taxon>
        <taxon>Chlorobiia</taxon>
        <taxon>Chlorobiales</taxon>
        <taxon>Chlorobiaceae</taxon>
        <taxon>Prosthecochloris</taxon>
    </lineage>
</organism>
<sequence>IGHKIEIVPDHLDIPLRQGDRVAATVMLDGKPLPGTTIGVLSVKQGGQLGHIDEHESFHAVLQTDAQGRTELPLPERGWMVYLAEVVQPDPMEGVDNRYISTTLSLWVQ</sequence>
<name>A0A831STS6_PROAE</name>
<protein>
    <submittedName>
        <fullName evidence="1">DUF4198 domain-containing protein</fullName>
    </submittedName>
</protein>
<dbReference type="EMBL" id="DSBW01000090">
    <property type="protein sequence ID" value="HED30853.1"/>
    <property type="molecule type" value="Genomic_DNA"/>
</dbReference>
<feature type="non-terminal residue" evidence="1">
    <location>
        <position position="1"/>
    </location>
</feature>
<proteinExistence type="predicted"/>
<accession>A0A831STS6</accession>
<evidence type="ECO:0000313" key="1">
    <source>
        <dbReference type="EMBL" id="HED30853.1"/>
    </source>
</evidence>
<reference evidence="1" key="1">
    <citation type="journal article" date="2020" name="mSystems">
        <title>Genome- and Community-Level Interaction Insights into Carbon Utilization and Element Cycling Functions of Hydrothermarchaeota in Hydrothermal Sediment.</title>
        <authorList>
            <person name="Zhou Z."/>
            <person name="Liu Y."/>
            <person name="Xu W."/>
            <person name="Pan J."/>
            <person name="Luo Z.H."/>
            <person name="Li M."/>
        </authorList>
    </citation>
    <scope>NUCLEOTIDE SEQUENCE [LARGE SCALE GENOMIC DNA]</scope>
    <source>
        <strain evidence="1">SpSt-1181</strain>
    </source>
</reference>
<dbReference type="AlphaFoldDB" id="A0A831STS6"/>
<dbReference type="InterPro" id="IPR019613">
    <property type="entry name" value="DUF4198"/>
</dbReference>